<dbReference type="InterPro" id="IPR024029">
    <property type="entry name" value="Pyridox_Oxase_FMN-dep"/>
</dbReference>
<dbReference type="InterPro" id="IPR012349">
    <property type="entry name" value="Split_barrel_FMN-bd"/>
</dbReference>
<dbReference type="PANTHER" id="PTHR42815:SF2">
    <property type="entry name" value="FAD-BINDING, PUTATIVE (AFU_ORTHOLOGUE AFUA_6G07600)-RELATED"/>
    <property type="match status" value="1"/>
</dbReference>
<evidence type="ECO:0000313" key="2">
    <source>
        <dbReference type="EMBL" id="ART67655.1"/>
    </source>
</evidence>
<protein>
    <recommendedName>
        <fullName evidence="1">Pyridoxamine 5'-phosphate oxidase N-terminal domain-containing protein</fullName>
    </recommendedName>
</protein>
<reference evidence="2 3" key="1">
    <citation type="submission" date="2017-04" db="EMBL/GenBank/DDBJ databases">
        <title>Whole Genome Sequence of 1,4-Dioxane Degrading Bacterium Mycobacterium dioxanotrophicus PH-06.</title>
        <authorList>
            <person name="He Y."/>
        </authorList>
    </citation>
    <scope>NUCLEOTIDE SEQUENCE [LARGE SCALE GENOMIC DNA]</scope>
    <source>
        <strain evidence="2 3">PH-06</strain>
    </source>
</reference>
<evidence type="ECO:0000313" key="3">
    <source>
        <dbReference type="Proteomes" id="UP000195331"/>
    </source>
</evidence>
<name>A0A1Y0BXP4_9MYCO</name>
<organism evidence="2 3">
    <name type="scientific">Mycobacterium dioxanotrophicus</name>
    <dbReference type="NCBI Taxonomy" id="482462"/>
    <lineage>
        <taxon>Bacteria</taxon>
        <taxon>Bacillati</taxon>
        <taxon>Actinomycetota</taxon>
        <taxon>Actinomycetes</taxon>
        <taxon>Mycobacteriales</taxon>
        <taxon>Mycobacteriaceae</taxon>
        <taxon>Mycobacterium</taxon>
    </lineage>
</organism>
<evidence type="ECO:0000259" key="1">
    <source>
        <dbReference type="Pfam" id="PF01243"/>
    </source>
</evidence>
<gene>
    <name evidence="2" type="ORF">BTO20_02800</name>
</gene>
<dbReference type="EMBL" id="CP020809">
    <property type="protein sequence ID" value="ART67655.1"/>
    <property type="molecule type" value="Genomic_DNA"/>
</dbReference>
<dbReference type="NCBIfam" id="TIGR04025">
    <property type="entry name" value="PPOX_FMN_DR2398"/>
    <property type="match status" value="1"/>
</dbReference>
<keyword evidence="3" id="KW-1185">Reference proteome</keyword>
<proteinExistence type="predicted"/>
<dbReference type="OrthoDB" id="9790331at2"/>
<dbReference type="InterPro" id="IPR011576">
    <property type="entry name" value="Pyridox_Oxase_N"/>
</dbReference>
<dbReference type="KEGG" id="mdx:BTO20_02800"/>
<dbReference type="AlphaFoldDB" id="A0A1Y0BXP4"/>
<feature type="domain" description="Pyridoxamine 5'-phosphate oxidase N-terminal" evidence="1">
    <location>
        <begin position="59"/>
        <end position="178"/>
    </location>
</feature>
<dbReference type="PANTHER" id="PTHR42815">
    <property type="entry name" value="FAD-BINDING, PUTATIVE (AFU_ORTHOLOGUE AFUA_6G07600)-RELATED"/>
    <property type="match status" value="1"/>
</dbReference>
<sequence length="239" mass="25778">MTACSSACPVLSGPGWNWTSDVDHTAADGYQPIDLSRIREIIGYPPKFIEEKKTSSLGEFARRFIAHSTFYVVATVNDAGQVDASPKGDPPGSVKILDSRTLAIPDRPGNKAIDTFRNLVERPGIGVLFLVPGVREVLRVNGDAFVTDDPDLLEMLAADGKPAVLATIVRVQEVFYQCGKALIRSRMWNPDPGLADALLGGANFYCAIGAEMGEMATAMGIDVSGLIDITNEHYETTLY</sequence>
<dbReference type="SUPFAM" id="SSF50475">
    <property type="entry name" value="FMN-binding split barrel"/>
    <property type="match status" value="1"/>
</dbReference>
<accession>A0A1Y0BXP4</accession>
<dbReference type="Pfam" id="PF01243">
    <property type="entry name" value="PNPOx_N"/>
    <property type="match status" value="1"/>
</dbReference>
<dbReference type="Gene3D" id="2.30.110.10">
    <property type="entry name" value="Electron Transport, Fmn-binding Protein, Chain A"/>
    <property type="match status" value="1"/>
</dbReference>
<dbReference type="Proteomes" id="UP000195331">
    <property type="component" value="Chromosome"/>
</dbReference>